<dbReference type="SUPFAM" id="SSF57701">
    <property type="entry name" value="Zn2/Cys6 DNA-binding domain"/>
    <property type="match status" value="1"/>
</dbReference>
<evidence type="ECO:0000256" key="2">
    <source>
        <dbReference type="ARBA" id="ARBA00022833"/>
    </source>
</evidence>
<dbReference type="Pfam" id="PF11951">
    <property type="entry name" value="Fungal_trans_2"/>
    <property type="match status" value="1"/>
</dbReference>
<dbReference type="EMBL" id="JAWCUI010000043">
    <property type="protein sequence ID" value="KAL1892600.1"/>
    <property type="molecule type" value="Genomic_DNA"/>
</dbReference>
<accession>A0ABR3YW32</accession>
<dbReference type="InterPro" id="IPR036864">
    <property type="entry name" value="Zn2-C6_fun-type_DNA-bd_sf"/>
</dbReference>
<keyword evidence="5" id="KW-0804">Transcription</keyword>
<reference evidence="9 10" key="1">
    <citation type="journal article" date="2024" name="IMA Fungus">
        <title>IMA Genome - F19 : A genome assembly and annotation guide to empower mycologists, including annotated draft genome sequences of Ceratocystis pirilliformis, Diaporthe australafricana, Fusarium ophioides, Paecilomyces lecythidis, and Sporothrix stenoceras.</title>
        <authorList>
            <person name="Aylward J."/>
            <person name="Wilson A.M."/>
            <person name="Visagie C.M."/>
            <person name="Spraker J."/>
            <person name="Barnes I."/>
            <person name="Buitendag C."/>
            <person name="Ceriani C."/>
            <person name="Del Mar Angel L."/>
            <person name="du Plessis D."/>
            <person name="Fuchs T."/>
            <person name="Gasser K."/>
            <person name="Kramer D."/>
            <person name="Li W."/>
            <person name="Munsamy K."/>
            <person name="Piso A."/>
            <person name="Price J.L."/>
            <person name="Sonnekus B."/>
            <person name="Thomas C."/>
            <person name="van der Nest A."/>
            <person name="van Dijk A."/>
            <person name="van Heerden A."/>
            <person name="van Vuuren N."/>
            <person name="Yilmaz N."/>
            <person name="Duong T.A."/>
            <person name="van der Merwe N.A."/>
            <person name="Wingfield M.J."/>
            <person name="Wingfield B.D."/>
        </authorList>
    </citation>
    <scope>NUCLEOTIDE SEQUENCE [LARGE SCALE GENOMIC DNA]</scope>
    <source>
        <strain evidence="9 10">CMW 5346</strain>
    </source>
</reference>
<evidence type="ECO:0000313" key="9">
    <source>
        <dbReference type="EMBL" id="KAL1892600.1"/>
    </source>
</evidence>
<dbReference type="Pfam" id="PF00172">
    <property type="entry name" value="Zn_clus"/>
    <property type="match status" value="1"/>
</dbReference>
<comment type="caution">
    <text evidence="9">The sequence shown here is derived from an EMBL/GenBank/DDBJ whole genome shotgun (WGS) entry which is preliminary data.</text>
</comment>
<proteinExistence type="predicted"/>
<evidence type="ECO:0000256" key="1">
    <source>
        <dbReference type="ARBA" id="ARBA00004123"/>
    </source>
</evidence>
<feature type="compositionally biased region" description="Polar residues" evidence="7">
    <location>
        <begin position="1"/>
        <end position="11"/>
    </location>
</feature>
<organism evidence="9 10">
    <name type="scientific">Sporothrix stenoceras</name>
    <dbReference type="NCBI Taxonomy" id="5173"/>
    <lineage>
        <taxon>Eukaryota</taxon>
        <taxon>Fungi</taxon>
        <taxon>Dikarya</taxon>
        <taxon>Ascomycota</taxon>
        <taxon>Pezizomycotina</taxon>
        <taxon>Sordariomycetes</taxon>
        <taxon>Sordariomycetidae</taxon>
        <taxon>Ophiostomatales</taxon>
        <taxon>Ophiostomataceae</taxon>
        <taxon>Sporothrix</taxon>
    </lineage>
</organism>
<feature type="compositionally biased region" description="Polar residues" evidence="7">
    <location>
        <begin position="150"/>
        <end position="165"/>
    </location>
</feature>
<keyword evidence="3" id="KW-0805">Transcription regulation</keyword>
<feature type="region of interest" description="Disordered" evidence="7">
    <location>
        <begin position="330"/>
        <end position="364"/>
    </location>
</feature>
<dbReference type="PANTHER" id="PTHR37534">
    <property type="entry name" value="TRANSCRIPTIONAL ACTIVATOR PROTEIN UGA3"/>
    <property type="match status" value="1"/>
</dbReference>
<protein>
    <recommendedName>
        <fullName evidence="8">Zn(2)-C6 fungal-type domain-containing protein</fullName>
    </recommendedName>
</protein>
<dbReference type="Proteomes" id="UP001583186">
    <property type="component" value="Unassembled WGS sequence"/>
</dbReference>
<evidence type="ECO:0000256" key="7">
    <source>
        <dbReference type="SAM" id="MobiDB-lite"/>
    </source>
</evidence>
<keyword evidence="10" id="KW-1185">Reference proteome</keyword>
<feature type="domain" description="Zn(2)-C6 fungal-type" evidence="8">
    <location>
        <begin position="33"/>
        <end position="63"/>
    </location>
</feature>
<feature type="compositionally biased region" description="Polar residues" evidence="7">
    <location>
        <begin position="95"/>
        <end position="136"/>
    </location>
</feature>
<feature type="region of interest" description="Disordered" evidence="7">
    <location>
        <begin position="92"/>
        <end position="174"/>
    </location>
</feature>
<dbReference type="PROSITE" id="PS00463">
    <property type="entry name" value="ZN2_CY6_FUNGAL_1"/>
    <property type="match status" value="1"/>
</dbReference>
<keyword evidence="2" id="KW-0862">Zinc</keyword>
<dbReference type="SMART" id="SM00066">
    <property type="entry name" value="GAL4"/>
    <property type="match status" value="1"/>
</dbReference>
<dbReference type="CDD" id="cd00067">
    <property type="entry name" value="GAL4"/>
    <property type="match status" value="1"/>
</dbReference>
<dbReference type="Gene3D" id="4.10.240.10">
    <property type="entry name" value="Zn(2)-C6 fungal-type DNA-binding domain"/>
    <property type="match status" value="1"/>
</dbReference>
<evidence type="ECO:0000256" key="3">
    <source>
        <dbReference type="ARBA" id="ARBA00023015"/>
    </source>
</evidence>
<gene>
    <name evidence="9" type="ORF">Sste5346_006885</name>
</gene>
<sequence length="700" mass="77146">MSTTPTATPETLSAPAMPTPTRTRTPKTRSRSGCYNCRRRKRKCDEQRPTCQGCVRRKETCEWGMRVTFRSRNALSLKGGSRKRAGDVRPVVWSDNASSPGNTLDSSLRSRPATSLPAHQSTSTTAHNIHSNNNTHGFLYNDGNEDDSYNSHNSYDTPSAYSPTVSLPPASREPFRYDSNMSAVIAAPSISTPMPTGMENMNTDDSVIATLVSTSGMARGQVDQTTDATVSAWNENGTACEDTAAQPLEWPSHLLSDDHDAPALSQDEEVALWTNWFEEIAPWLDKFDTQRHFQHVLPTMAQTCESLRYAMLALSARQIERKEQEVADAAAEASVAEGGQGDAGNNAHKEKSNTSRTNRRTEDTGRSLALYQQAIHLLLPQLHTRTTAVIAACVVLCVLEMMSCSPKAWRRHLDGCAGLMQAVGCHGFVGGVEQALFWCFARMDVCGGLISSVRTLIPTELWVSGSADANGDLDDPGARFDRSDACGFDMAANHAIFLMAQVLDLLYAGPEAPNDKDKEKEHAGSHRPAPPPVWSEAYRARWLRLWRRVEDWRARRPAELHEILTIPASEAAGSATPFPTLLYSNPAAISGNQMYHTAAVLLLQNLPFSVRFSHLASLSPSPRVPPHSVLWHARQICGISLTNHHHGAWTNSIQPLWIAGRCMSHVSEHRAILALMRQIQRESGWAAQWRADDLVEVWGD</sequence>
<dbReference type="PROSITE" id="PS50048">
    <property type="entry name" value="ZN2_CY6_FUNGAL_2"/>
    <property type="match status" value="1"/>
</dbReference>
<evidence type="ECO:0000256" key="4">
    <source>
        <dbReference type="ARBA" id="ARBA00023125"/>
    </source>
</evidence>
<keyword evidence="4" id="KW-0238">DNA-binding</keyword>
<evidence type="ECO:0000259" key="8">
    <source>
        <dbReference type="PROSITE" id="PS50048"/>
    </source>
</evidence>
<dbReference type="InterPro" id="IPR001138">
    <property type="entry name" value="Zn2Cys6_DnaBD"/>
</dbReference>
<feature type="region of interest" description="Disordered" evidence="7">
    <location>
        <begin position="1"/>
        <end position="33"/>
    </location>
</feature>
<evidence type="ECO:0000313" key="10">
    <source>
        <dbReference type="Proteomes" id="UP001583186"/>
    </source>
</evidence>
<keyword evidence="6" id="KW-0539">Nucleus</keyword>
<name>A0ABR3YW32_9PEZI</name>
<feature type="compositionally biased region" description="Basic and acidic residues" evidence="7">
    <location>
        <begin position="347"/>
        <end position="364"/>
    </location>
</feature>
<evidence type="ECO:0000256" key="5">
    <source>
        <dbReference type="ARBA" id="ARBA00023163"/>
    </source>
</evidence>
<dbReference type="InterPro" id="IPR021858">
    <property type="entry name" value="Fun_TF"/>
</dbReference>
<evidence type="ECO:0000256" key="6">
    <source>
        <dbReference type="ARBA" id="ARBA00023242"/>
    </source>
</evidence>
<comment type="subcellular location">
    <subcellularLocation>
        <location evidence="1">Nucleus</location>
    </subcellularLocation>
</comment>
<dbReference type="PANTHER" id="PTHR37534:SF4">
    <property type="entry name" value="ZN(II)2CYS6 TRANSCRIPTION FACTOR (EUROFUNG)"/>
    <property type="match status" value="1"/>
</dbReference>